<proteinExistence type="predicted"/>
<dbReference type="Proteomes" id="UP000186235">
    <property type="component" value="Unassembled WGS sequence"/>
</dbReference>
<organism evidence="1 2">
    <name type="scientific">Cellulosimicrobium aquatile</name>
    <dbReference type="NCBI Taxonomy" id="1612203"/>
    <lineage>
        <taxon>Bacteria</taxon>
        <taxon>Bacillati</taxon>
        <taxon>Actinomycetota</taxon>
        <taxon>Actinomycetes</taxon>
        <taxon>Micrococcales</taxon>
        <taxon>Promicromonosporaceae</taxon>
        <taxon>Cellulosimicrobium</taxon>
    </lineage>
</organism>
<protein>
    <submittedName>
        <fullName evidence="1">Uncharacterized protein</fullName>
    </submittedName>
</protein>
<accession>A0A1N6N4Y5</accession>
<sequence>MTPEEDGAGAPWDDTTWAIWAVGLVEPLIDPDDRLATMAAMRAQAKAHPLRAVTLLAGALTDLLDSLPDDDPWRHLDPATFGTYRDGLDLVPSEAVVIAEDIGLAALARPLGHGGARVMSEAQHGWENAAHAANELEDPVRTLTRAVAWAAWRRRVYVGEDSYPVLVVFSWLPRAALIAAGREIDDDLARAEMRASAKIVDDLV</sequence>
<evidence type="ECO:0000313" key="1">
    <source>
        <dbReference type="EMBL" id="SIP87134.1"/>
    </source>
</evidence>
<evidence type="ECO:0000313" key="2">
    <source>
        <dbReference type="Proteomes" id="UP000186235"/>
    </source>
</evidence>
<keyword evidence="2" id="KW-1185">Reference proteome</keyword>
<dbReference type="EMBL" id="FTMI01000001">
    <property type="protein sequence ID" value="SIP87134.1"/>
    <property type="molecule type" value="Genomic_DNA"/>
</dbReference>
<reference evidence="2" key="1">
    <citation type="submission" date="2017-01" db="EMBL/GenBank/DDBJ databases">
        <authorList>
            <person name="Varghese N."/>
            <person name="Submissions S."/>
        </authorList>
    </citation>
    <scope>NUCLEOTIDE SEQUENCE [LARGE SCALE GENOMIC DNA]</scope>
    <source>
        <strain evidence="2">3bp</strain>
    </source>
</reference>
<dbReference type="AlphaFoldDB" id="A0A1N6N4Y5"/>
<dbReference type="RefSeq" id="WP_021483189.1">
    <property type="nucleotide sequence ID" value="NZ_FTMI01000001.1"/>
</dbReference>
<gene>
    <name evidence="1" type="ORF">SAMN05518682_0145</name>
</gene>
<name>A0A1N6N4Y5_9MICO</name>
<dbReference type="GeneID" id="95685617"/>